<name>A0A0V1FY32_TRIPS</name>
<accession>A0A0V1FY32</accession>
<reference evidence="1 2" key="1">
    <citation type="submission" date="2015-01" db="EMBL/GenBank/DDBJ databases">
        <title>Evolution of Trichinella species and genotypes.</title>
        <authorList>
            <person name="Korhonen P.K."/>
            <person name="Edoardo P."/>
            <person name="Giuseppe L.R."/>
            <person name="Gasser R.B."/>
        </authorList>
    </citation>
    <scope>NUCLEOTIDE SEQUENCE [LARGE SCALE GENOMIC DNA]</scope>
    <source>
        <strain evidence="1">ISS470</strain>
    </source>
</reference>
<evidence type="ECO:0000313" key="2">
    <source>
        <dbReference type="Proteomes" id="UP000054995"/>
    </source>
</evidence>
<proteinExistence type="predicted"/>
<dbReference type="EMBL" id="JYDT01000018">
    <property type="protein sequence ID" value="KRY90802.1"/>
    <property type="molecule type" value="Genomic_DNA"/>
</dbReference>
<evidence type="ECO:0000313" key="1">
    <source>
        <dbReference type="EMBL" id="KRY90802.1"/>
    </source>
</evidence>
<organism evidence="1 2">
    <name type="scientific">Trichinella pseudospiralis</name>
    <name type="common">Parasitic roundworm</name>
    <dbReference type="NCBI Taxonomy" id="6337"/>
    <lineage>
        <taxon>Eukaryota</taxon>
        <taxon>Metazoa</taxon>
        <taxon>Ecdysozoa</taxon>
        <taxon>Nematoda</taxon>
        <taxon>Enoplea</taxon>
        <taxon>Dorylaimia</taxon>
        <taxon>Trichinellida</taxon>
        <taxon>Trichinellidae</taxon>
        <taxon>Trichinella</taxon>
    </lineage>
</organism>
<sequence>MKLYFENSPLSRKDFINTVQKYSNNYATADPGTHKNYFNESSPILISFKHTLEDCFYKITFVKDLDAESRSRGTKFHVYHKLRKKISFFNFPLAEIR</sequence>
<comment type="caution">
    <text evidence="1">The sequence shown here is derived from an EMBL/GenBank/DDBJ whole genome shotgun (WGS) entry which is preliminary data.</text>
</comment>
<gene>
    <name evidence="1" type="ORF">T4D_490</name>
</gene>
<protein>
    <submittedName>
        <fullName evidence="1">Uncharacterized protein</fullName>
    </submittedName>
</protein>
<dbReference type="AlphaFoldDB" id="A0A0V1FY32"/>
<keyword evidence="2" id="KW-1185">Reference proteome</keyword>
<dbReference type="Proteomes" id="UP000054995">
    <property type="component" value="Unassembled WGS sequence"/>
</dbReference>